<evidence type="ECO:0000313" key="1">
    <source>
        <dbReference type="EMBL" id="CDF36204.1"/>
    </source>
</evidence>
<dbReference type="Proteomes" id="UP000012073">
    <property type="component" value="Unassembled WGS sequence"/>
</dbReference>
<gene>
    <name evidence="1" type="ORF">CHC_T00004596001</name>
</gene>
<organism evidence="1 2">
    <name type="scientific">Chondrus crispus</name>
    <name type="common">Carrageen Irish moss</name>
    <name type="synonym">Polymorpha crispa</name>
    <dbReference type="NCBI Taxonomy" id="2769"/>
    <lineage>
        <taxon>Eukaryota</taxon>
        <taxon>Rhodophyta</taxon>
        <taxon>Florideophyceae</taxon>
        <taxon>Rhodymeniophycidae</taxon>
        <taxon>Gigartinales</taxon>
        <taxon>Gigartinaceae</taxon>
        <taxon>Chondrus</taxon>
    </lineage>
</organism>
<protein>
    <submittedName>
        <fullName evidence="1">Uncharacterized protein</fullName>
    </submittedName>
</protein>
<keyword evidence="2" id="KW-1185">Reference proteome</keyword>
<proteinExistence type="predicted"/>
<dbReference type="AlphaFoldDB" id="R7QDN8"/>
<evidence type="ECO:0000313" key="2">
    <source>
        <dbReference type="Proteomes" id="UP000012073"/>
    </source>
</evidence>
<sequence>MNVLIVVSTSIPQCYKRLIAINKQRQSKASSSTVPGKQQLYFESKIRCPA</sequence>
<dbReference type="KEGG" id="ccp:CHC_T00004596001"/>
<name>R7QDN8_CHOCR</name>
<dbReference type="GeneID" id="17323737"/>
<accession>R7QDN8</accession>
<dbReference type="RefSeq" id="XP_005716023.1">
    <property type="nucleotide sequence ID" value="XM_005715966.1"/>
</dbReference>
<reference evidence="2" key="1">
    <citation type="journal article" date="2013" name="Proc. Natl. Acad. Sci. U.S.A.">
        <title>Genome structure and metabolic features in the red seaweed Chondrus crispus shed light on evolution of the Archaeplastida.</title>
        <authorList>
            <person name="Collen J."/>
            <person name="Porcel B."/>
            <person name="Carre W."/>
            <person name="Ball S.G."/>
            <person name="Chaparro C."/>
            <person name="Tonon T."/>
            <person name="Barbeyron T."/>
            <person name="Michel G."/>
            <person name="Noel B."/>
            <person name="Valentin K."/>
            <person name="Elias M."/>
            <person name="Artiguenave F."/>
            <person name="Arun A."/>
            <person name="Aury J.M."/>
            <person name="Barbosa-Neto J.F."/>
            <person name="Bothwell J.H."/>
            <person name="Bouget F.Y."/>
            <person name="Brillet L."/>
            <person name="Cabello-Hurtado F."/>
            <person name="Capella-Gutierrez S."/>
            <person name="Charrier B."/>
            <person name="Cladiere L."/>
            <person name="Cock J.M."/>
            <person name="Coelho S.M."/>
            <person name="Colleoni C."/>
            <person name="Czjzek M."/>
            <person name="Da Silva C."/>
            <person name="Delage L."/>
            <person name="Denoeud F."/>
            <person name="Deschamps P."/>
            <person name="Dittami S.M."/>
            <person name="Gabaldon T."/>
            <person name="Gachon C.M."/>
            <person name="Groisillier A."/>
            <person name="Herve C."/>
            <person name="Jabbari K."/>
            <person name="Katinka M."/>
            <person name="Kloareg B."/>
            <person name="Kowalczyk N."/>
            <person name="Labadie K."/>
            <person name="Leblanc C."/>
            <person name="Lopez P.J."/>
            <person name="McLachlan D.H."/>
            <person name="Meslet-Cladiere L."/>
            <person name="Moustafa A."/>
            <person name="Nehr Z."/>
            <person name="Nyvall Collen P."/>
            <person name="Panaud O."/>
            <person name="Partensky F."/>
            <person name="Poulain J."/>
            <person name="Rensing S.A."/>
            <person name="Rousvoal S."/>
            <person name="Samson G."/>
            <person name="Symeonidi A."/>
            <person name="Weissenbach J."/>
            <person name="Zambounis A."/>
            <person name="Wincker P."/>
            <person name="Boyen C."/>
        </authorList>
    </citation>
    <scope>NUCLEOTIDE SEQUENCE [LARGE SCALE GENOMIC DNA]</scope>
    <source>
        <strain evidence="2">cv. Stackhouse</strain>
    </source>
</reference>
<dbReference type="EMBL" id="HG001766">
    <property type="protein sequence ID" value="CDF36204.1"/>
    <property type="molecule type" value="Genomic_DNA"/>
</dbReference>
<dbReference type="Gramene" id="CDF36204">
    <property type="protein sequence ID" value="CDF36204"/>
    <property type="gene ID" value="CHC_T00004596001"/>
</dbReference>